<feature type="compositionally biased region" description="Low complexity" evidence="1">
    <location>
        <begin position="88"/>
        <end position="97"/>
    </location>
</feature>
<organism evidence="2 3">
    <name type="scientific">Aquatica leii</name>
    <dbReference type="NCBI Taxonomy" id="1421715"/>
    <lineage>
        <taxon>Eukaryota</taxon>
        <taxon>Metazoa</taxon>
        <taxon>Ecdysozoa</taxon>
        <taxon>Arthropoda</taxon>
        <taxon>Hexapoda</taxon>
        <taxon>Insecta</taxon>
        <taxon>Pterygota</taxon>
        <taxon>Neoptera</taxon>
        <taxon>Endopterygota</taxon>
        <taxon>Coleoptera</taxon>
        <taxon>Polyphaga</taxon>
        <taxon>Elateriformia</taxon>
        <taxon>Elateroidea</taxon>
        <taxon>Lampyridae</taxon>
        <taxon>Luciolinae</taxon>
        <taxon>Aquatica</taxon>
    </lineage>
</organism>
<evidence type="ECO:0000313" key="2">
    <source>
        <dbReference type="EMBL" id="KAK4875710.1"/>
    </source>
</evidence>
<gene>
    <name evidence="2" type="ORF">RN001_012132</name>
</gene>
<keyword evidence="3" id="KW-1185">Reference proteome</keyword>
<protein>
    <submittedName>
        <fullName evidence="2">Uncharacterized protein</fullName>
    </submittedName>
</protein>
<accession>A0AAN7NY48</accession>
<name>A0AAN7NY48_9COLE</name>
<dbReference type="EMBL" id="JARPUR010000005">
    <property type="protein sequence ID" value="KAK4875710.1"/>
    <property type="molecule type" value="Genomic_DNA"/>
</dbReference>
<feature type="region of interest" description="Disordered" evidence="1">
    <location>
        <begin position="44"/>
        <end position="140"/>
    </location>
</feature>
<evidence type="ECO:0000256" key="1">
    <source>
        <dbReference type="SAM" id="MobiDB-lite"/>
    </source>
</evidence>
<sequence length="246" mass="26585">MAAPADALYNACANMSRDQLLSAIEGLSKMFRQKFDDAQNEVAIPTPKTVASHNEPMDASTSTEARKRSKPEDENYRPPKRTVKIDQNATATTNITTLNKFATLTEDPDVPTTAENQTTDHENTKPSSKKRSTHRSTTDNFNDLMVRSSSKVGSSGMDEVSDALTGSGRAAACGVSGMDFLTAQAKEKVGWGPVQLLHLGGSELVQAWEGCFPRTSDRSSHALDSPPRGDPPWCRLSNTLGPVVEC</sequence>
<comment type="caution">
    <text evidence="2">The sequence shown here is derived from an EMBL/GenBank/DDBJ whole genome shotgun (WGS) entry which is preliminary data.</text>
</comment>
<dbReference type="Proteomes" id="UP001353858">
    <property type="component" value="Unassembled WGS sequence"/>
</dbReference>
<reference evidence="3" key="1">
    <citation type="submission" date="2023-01" db="EMBL/GenBank/DDBJ databases">
        <title>Key to firefly adult light organ development and bioluminescence: homeobox transcription factors regulate luciferase expression and transportation to peroxisome.</title>
        <authorList>
            <person name="Fu X."/>
        </authorList>
    </citation>
    <scope>NUCLEOTIDE SEQUENCE [LARGE SCALE GENOMIC DNA]</scope>
</reference>
<evidence type="ECO:0000313" key="3">
    <source>
        <dbReference type="Proteomes" id="UP001353858"/>
    </source>
</evidence>
<dbReference type="AlphaFoldDB" id="A0AAN7NY48"/>
<feature type="compositionally biased region" description="Basic and acidic residues" evidence="1">
    <location>
        <begin position="64"/>
        <end position="77"/>
    </location>
</feature>
<proteinExistence type="predicted"/>